<keyword evidence="1" id="KW-1133">Transmembrane helix</keyword>
<feature type="transmembrane region" description="Helical" evidence="1">
    <location>
        <begin position="37"/>
        <end position="59"/>
    </location>
</feature>
<feature type="transmembrane region" description="Helical" evidence="1">
    <location>
        <begin position="165"/>
        <end position="190"/>
    </location>
</feature>
<protein>
    <recommendedName>
        <fullName evidence="4">Beta-carotene 15,15'-monooxygenase</fullName>
    </recommendedName>
</protein>
<feature type="transmembrane region" description="Helical" evidence="1">
    <location>
        <begin position="71"/>
        <end position="93"/>
    </location>
</feature>
<comment type="caution">
    <text evidence="2">The sequence shown here is derived from an EMBL/GenBank/DDBJ whole genome shotgun (WGS) entry which is preliminary data.</text>
</comment>
<sequence length="213" mass="25268">MEELDLLKKDWKKNQDKFPRVSEKEIYAMLHKNSTSVVKWIFLISICEFAFFLALTLLLSDNSNTQMVESYLSQYAIYGITVIDYGIMVYFFCQFYINYKKITTTDQVKNLMANILKTRKTVSNYIFVKIGFVITLFIILFIIYFNNEPQILALRHDAEEHGKIAMLYLIYFAAVVIFIIVIAFVIWLFYKLIYGMLLKRLIKNYNELKKIDL</sequence>
<dbReference type="AlphaFoldDB" id="A0A444GMB4"/>
<name>A0A444GMB4_9FLAO</name>
<dbReference type="Proteomes" id="UP000287527">
    <property type="component" value="Unassembled WGS sequence"/>
</dbReference>
<evidence type="ECO:0000256" key="1">
    <source>
        <dbReference type="SAM" id="Phobius"/>
    </source>
</evidence>
<proteinExistence type="predicted"/>
<dbReference type="RefSeq" id="WP_128390987.1">
    <property type="nucleotide sequence ID" value="NZ_SBII01000013.1"/>
</dbReference>
<keyword evidence="1" id="KW-0472">Membrane</keyword>
<evidence type="ECO:0000313" key="3">
    <source>
        <dbReference type="Proteomes" id="UP000287527"/>
    </source>
</evidence>
<evidence type="ECO:0000313" key="2">
    <source>
        <dbReference type="EMBL" id="RWW92122.1"/>
    </source>
</evidence>
<gene>
    <name evidence="2" type="ORF">EPI11_15960</name>
</gene>
<reference evidence="2 3" key="1">
    <citation type="submission" date="2019-01" db="EMBL/GenBank/DDBJ databases">
        <title>Flavobacterium sp. nov.,isolated from freshwater.</title>
        <authorList>
            <person name="Zhang R."/>
            <person name="Du Z.-J."/>
        </authorList>
    </citation>
    <scope>NUCLEOTIDE SEQUENCE [LARGE SCALE GENOMIC DNA]</scope>
    <source>
        <strain evidence="2 3">1E403</strain>
    </source>
</reference>
<accession>A0A444GMB4</accession>
<keyword evidence="1" id="KW-0812">Transmembrane</keyword>
<evidence type="ECO:0008006" key="4">
    <source>
        <dbReference type="Google" id="ProtNLM"/>
    </source>
</evidence>
<feature type="transmembrane region" description="Helical" evidence="1">
    <location>
        <begin position="126"/>
        <end position="145"/>
    </location>
</feature>
<organism evidence="2 3">
    <name type="scientific">Flavobacterium cerinum</name>
    <dbReference type="NCBI Taxonomy" id="2502784"/>
    <lineage>
        <taxon>Bacteria</taxon>
        <taxon>Pseudomonadati</taxon>
        <taxon>Bacteroidota</taxon>
        <taxon>Flavobacteriia</taxon>
        <taxon>Flavobacteriales</taxon>
        <taxon>Flavobacteriaceae</taxon>
        <taxon>Flavobacterium</taxon>
    </lineage>
</organism>
<dbReference type="OrthoDB" id="709028at2"/>
<keyword evidence="3" id="KW-1185">Reference proteome</keyword>
<dbReference type="EMBL" id="SBII01000013">
    <property type="protein sequence ID" value="RWW92122.1"/>
    <property type="molecule type" value="Genomic_DNA"/>
</dbReference>